<feature type="region of interest" description="Disordered" evidence="1">
    <location>
        <begin position="1206"/>
        <end position="1265"/>
    </location>
</feature>
<feature type="compositionally biased region" description="Gly residues" evidence="1">
    <location>
        <begin position="321"/>
        <end position="338"/>
    </location>
</feature>
<feature type="compositionally biased region" description="Polar residues" evidence="1">
    <location>
        <begin position="1"/>
        <end position="17"/>
    </location>
</feature>
<feature type="domain" description="BCAS3" evidence="2">
    <location>
        <begin position="688"/>
        <end position="801"/>
    </location>
</feature>
<evidence type="ECO:0000259" key="2">
    <source>
        <dbReference type="Pfam" id="PF12490"/>
    </source>
</evidence>
<feature type="compositionally biased region" description="Gly residues" evidence="1">
    <location>
        <begin position="905"/>
        <end position="916"/>
    </location>
</feature>
<feature type="region of interest" description="Disordered" evidence="1">
    <location>
        <begin position="1913"/>
        <end position="1936"/>
    </location>
</feature>
<feature type="region of interest" description="Disordered" evidence="1">
    <location>
        <begin position="1711"/>
        <end position="1880"/>
    </location>
</feature>
<feature type="compositionally biased region" description="Polar residues" evidence="1">
    <location>
        <begin position="1216"/>
        <end position="1235"/>
    </location>
</feature>
<feature type="region of interest" description="Disordered" evidence="1">
    <location>
        <begin position="1"/>
        <end position="22"/>
    </location>
</feature>
<evidence type="ECO:0000259" key="3">
    <source>
        <dbReference type="Pfam" id="PF21034"/>
    </source>
</evidence>
<dbReference type="EnsemblMetazoa" id="AFUN010433-RA">
    <property type="protein sequence ID" value="AFUN010433-PA"/>
    <property type="gene ID" value="AFUN010433"/>
</dbReference>
<reference evidence="4" key="2">
    <citation type="submission" date="2020-05" db="UniProtKB">
        <authorList>
            <consortium name="EnsemblMetazoa"/>
        </authorList>
    </citation>
    <scope>IDENTIFICATION</scope>
    <source>
        <strain evidence="4">FUMOZ</strain>
    </source>
</reference>
<feature type="compositionally biased region" description="Acidic residues" evidence="1">
    <location>
        <begin position="1783"/>
        <end position="1801"/>
    </location>
</feature>
<feature type="region of interest" description="Disordered" evidence="1">
    <location>
        <begin position="890"/>
        <end position="935"/>
    </location>
</feature>
<feature type="compositionally biased region" description="Basic residues" evidence="1">
    <location>
        <begin position="1927"/>
        <end position="1936"/>
    </location>
</feature>
<dbReference type="GO" id="GO:0042594">
    <property type="term" value="P:response to starvation"/>
    <property type="evidence" value="ECO:0007669"/>
    <property type="project" value="TreeGrafter"/>
</dbReference>
<feature type="compositionally biased region" description="Acidic residues" evidence="1">
    <location>
        <begin position="1727"/>
        <end position="1738"/>
    </location>
</feature>
<dbReference type="PANTHER" id="PTHR13268:SF0">
    <property type="entry name" value="BCAS3 MICROTUBULE ASSOCIATED CELL MIGRATION FACTOR"/>
    <property type="match status" value="1"/>
</dbReference>
<dbReference type="Pfam" id="PF21034">
    <property type="entry name" value="BCAS3_WD40"/>
    <property type="match status" value="2"/>
</dbReference>
<evidence type="ECO:0000313" key="4">
    <source>
        <dbReference type="EnsemblMetazoa" id="AFUN010433-PB"/>
    </source>
</evidence>
<feature type="compositionally biased region" description="Low complexity" evidence="1">
    <location>
        <begin position="1764"/>
        <end position="1776"/>
    </location>
</feature>
<dbReference type="InterPro" id="IPR022175">
    <property type="entry name" value="BCAS3_dom"/>
</dbReference>
<feature type="compositionally biased region" description="Low complexity" evidence="1">
    <location>
        <begin position="1806"/>
        <end position="1816"/>
    </location>
</feature>
<reference evidence="4" key="1">
    <citation type="journal article" date="2019" name="Gigascience">
        <title>A chromosome-scale assembly of the major African malaria vector Anopheles funestus.</title>
        <authorList>
            <person name="Ghurye J."/>
            <person name="Koren S."/>
            <person name="Small S.T."/>
            <person name="Redmond S."/>
            <person name="Howell P."/>
            <person name="Phillippy A.M."/>
            <person name="Besansky N.J."/>
        </authorList>
    </citation>
    <scope>NUCLEOTIDE SEQUENCE</scope>
    <source>
        <strain evidence="4">FUMOZ</strain>
    </source>
</reference>
<feature type="compositionally biased region" description="Basic and acidic residues" evidence="1">
    <location>
        <begin position="1366"/>
        <end position="1376"/>
    </location>
</feature>
<feature type="domain" description="BCAS3 WD40" evidence="3">
    <location>
        <begin position="365"/>
        <end position="570"/>
    </location>
</feature>
<feature type="compositionally biased region" description="Polar residues" evidence="1">
    <location>
        <begin position="918"/>
        <end position="933"/>
    </location>
</feature>
<dbReference type="PANTHER" id="PTHR13268">
    <property type="entry name" value="BREAST CARCINOMA AMPLIFIED SEQUENCE 3"/>
    <property type="match status" value="1"/>
</dbReference>
<dbReference type="GO" id="GO:0006914">
    <property type="term" value="P:autophagy"/>
    <property type="evidence" value="ECO:0007669"/>
    <property type="project" value="InterPro"/>
</dbReference>
<protein>
    <submittedName>
        <fullName evidence="4">BCAS3 domain-containing protein</fullName>
    </submittedName>
</protein>
<feature type="region of interest" description="Disordered" evidence="1">
    <location>
        <begin position="518"/>
        <end position="540"/>
    </location>
</feature>
<dbReference type="VEuPathDB" id="VectorBase:AFUN2_008352"/>
<feature type="compositionally biased region" description="Basic and acidic residues" evidence="1">
    <location>
        <begin position="1850"/>
        <end position="1861"/>
    </location>
</feature>
<organism evidence="4">
    <name type="scientific">Anopheles funestus</name>
    <name type="common">African malaria mosquito</name>
    <dbReference type="NCBI Taxonomy" id="62324"/>
    <lineage>
        <taxon>Eukaryota</taxon>
        <taxon>Metazoa</taxon>
        <taxon>Ecdysozoa</taxon>
        <taxon>Arthropoda</taxon>
        <taxon>Hexapoda</taxon>
        <taxon>Insecta</taxon>
        <taxon>Pterygota</taxon>
        <taxon>Neoptera</taxon>
        <taxon>Endopterygota</taxon>
        <taxon>Diptera</taxon>
        <taxon>Nematocera</taxon>
        <taxon>Culicoidea</taxon>
        <taxon>Culicidae</taxon>
        <taxon>Anophelinae</taxon>
        <taxon>Anopheles</taxon>
    </lineage>
</organism>
<feature type="region of interest" description="Disordered" evidence="1">
    <location>
        <begin position="319"/>
        <end position="357"/>
    </location>
</feature>
<sequence>MSADSQRSRSMASSVESGPSAVRCMPTIVPPQAVSDRSIIDSVAGFINDVTLQAQAPLGDSKDHILWVRFENAADISDPCLGDDWELEGGIAPPLLLILGYVSGVQVWIVPANGEAIEVLSWRHGSVKCLRVLPTPTSGDRESATESADQFTHKRPLIALCDSGLGGASASAAASNGSYQYCAVNFISLKDGETVKSIKFKSVIVDILANRSSIVVTFPERIAVFDARTLEDRLTVTTCHPSPGLNPNPVALGSRWIAYAERRLIPSKRSSGGCEGDGVTSYTATVLNAAKSFGKGLRELGEQVAAGLTGSHLGSSLGSSLVGGGGGSSSSGVSGGLSSGSNTGSANDVSGGILSGGGTLSEGNQPGIVTVLDIKHPVKDVSPTTGTPVTSNGSNPIVAHFLAHSEAIVALAFDAPGMLLLTADKRGHDFHVFRLHPHPSGASLAAVHHLYVLHRGDTTAKVQDVAFSLDSRWVAVSTLRGTTHVFPVTPYGGPAGVRTHGSPHVVNRLSRFHRSAGLSIDGRSSSPVSHSGEGATGANHVPTAMAYANPRTPPFPHPTIVQPLAQLRQPSNLLGSGGGSNIGVGGGSGSASSKTMSGAHHGHHTRQRNSSSSSSDDLMKPLRVCASFAKARSWLLDPPGCVVRDTPAHRIQRKPIDSLFIMAAHGALIQYDLEPKHASGTPKEKICDDTPIELEVEAKAQWCLQRQENSSAGDIQPPLSLDNWLIKDRFIESVVGGRSDAGSMQDYDRLLHSHHRGSTGNISVDHDDRWLSQVEIITHAGPHRRLWMGPQFMFKTYNTPSGSPLSSIDTEAVEICTGSGSGNVFNRSLQRSNPMNMPLVGGSYEQSPRMMNMNEFRHHENLDTEFSSLGPVESQLREDLADAMRESPLIASGKDTTGNLSGSGSTCGGSGIGGNVGQPQQQHHPSSVTNQQALTSTTGLSSVSSCSSTSIYSSTHSLSSICDQQHQQIHQQQQHQCGGNSGCKVSGGSGSNEGEASGYFFECKQPPIFASSGDSSNKASGLVKRNVGIVQNVQQQHQLHQQNYYPDTSRPDSGASGRNIYPGGGITIAKVVNPLGTVTTISTIGGGSAGPESIESDDFMQECVESYLHENCDEALFRPVVTVHHDSVSATNIPTQELDMVAMHTGRYRGSSLDRTGCSEAETTGKGRLMAGECEERPLSQPASFIGRDLIVPVIEEKNMPYFTNSGAIKHHSKQPIGSETSQRSDAIETNVQRASKNEQIRTRNRKSLSKKDIHENSSIGKLSKNTSIDTKDTELDSHFTSKLTLTDTLKTCEEFETIELPAVDIEPVKKDPITTKTEMKNVFRGEHETEVYTKSHSVASIGSKQSKEKKIAPLVDGPGSSRTINTDRSEKKDYGNMRSNAAQDKKNISIANAGSEKRGSKRTANNQKSQTVDNRKEKEISVDAKGSVSPVVLMHNEQLLPPLEALKIDDLELFGDDIAHESPVQATESVGGKDVLISSKQSNCTALERSFGKAKCLRAKAEMNSVEENDDSLVGVKLVLDTYYDPLAGDNKYEMLEFAEPSHACASLTELRTGESYEKRADTENDEKTLISFESPLVEQATDANLLADETFCGKQQKQMVADMESVFAGGNIMLAMCSSLREASPSMEPESTDITNERSYSSEGEQSRVRTSSECVLKQHSLEGQDSDYKSLELDLDVQSTSAAEMANMSGSYNPTNDTTTTIVSLLSSASEDDEDVTTNSTNNDQEEEAVGDDTLLEVKDTDIVNKTSEPTGKRRRRKRTITCQNNTTSTTINMATIDAKDDDGDEEEENGDEEDEELQPLISSNKTSSSSLSAPATMKKDSLTSGEGPLLGIGNETSVLLTALPTESERYAKNEELKQGSVEAPESDPKITSMDESSVTTVKCSNANSSAGSINLSTSILASSISGKPTSAIAAAGGGNGGNGKKKSKKKRK</sequence>
<accession>A0A182RVX3</accession>
<feature type="compositionally biased region" description="Polar residues" evidence="1">
    <location>
        <begin position="1335"/>
        <end position="1345"/>
    </location>
</feature>
<dbReference type="InterPro" id="IPR045142">
    <property type="entry name" value="BCAS3-like"/>
</dbReference>
<dbReference type="SUPFAM" id="SSF50978">
    <property type="entry name" value="WD40 repeat-like"/>
    <property type="match status" value="1"/>
</dbReference>
<dbReference type="InterPro" id="IPR036322">
    <property type="entry name" value="WD40_repeat_dom_sf"/>
</dbReference>
<dbReference type="InterPro" id="IPR048382">
    <property type="entry name" value="BCAS3_WD40"/>
</dbReference>
<dbReference type="Pfam" id="PF12490">
    <property type="entry name" value="BCAS3"/>
    <property type="match status" value="1"/>
</dbReference>
<dbReference type="VEuPathDB" id="VectorBase:AFUN010433"/>
<feature type="region of interest" description="Disordered" evidence="1">
    <location>
        <begin position="1625"/>
        <end position="1664"/>
    </location>
</feature>
<feature type="domain" description="BCAS3 WD40" evidence="3">
    <location>
        <begin position="64"/>
        <end position="311"/>
    </location>
</feature>
<dbReference type="STRING" id="62324.A0A182RVX3"/>
<feature type="compositionally biased region" description="Polar residues" evidence="1">
    <location>
        <begin position="1634"/>
        <end position="1656"/>
    </location>
</feature>
<feature type="region of interest" description="Disordered" evidence="1">
    <location>
        <begin position="1036"/>
        <end position="1060"/>
    </location>
</feature>
<evidence type="ECO:0000256" key="1">
    <source>
        <dbReference type="SAM" id="MobiDB-lite"/>
    </source>
</evidence>
<feature type="region of interest" description="Disordered" evidence="1">
    <location>
        <begin position="1335"/>
        <end position="1422"/>
    </location>
</feature>
<proteinExistence type="predicted"/>
<name>A0A182RVX3_ANOFN</name>
<dbReference type="EnsemblMetazoa" id="AFUN010433-RB">
    <property type="protein sequence ID" value="AFUN010433-PB"/>
    <property type="gene ID" value="AFUN010433"/>
</dbReference>
<feature type="region of interest" description="Disordered" evidence="1">
    <location>
        <begin position="570"/>
        <end position="617"/>
    </location>
</feature>
<feature type="compositionally biased region" description="Polar residues" evidence="1">
    <location>
        <begin position="1403"/>
        <end position="1413"/>
    </location>
</feature>
<feature type="compositionally biased region" description="Gly residues" evidence="1">
    <location>
        <begin position="575"/>
        <end position="589"/>
    </location>
</feature>
<dbReference type="GO" id="GO:0005737">
    <property type="term" value="C:cytoplasm"/>
    <property type="evidence" value="ECO:0007669"/>
    <property type="project" value="TreeGrafter"/>
</dbReference>